<comment type="caution">
    <text evidence="1">The sequence shown here is derived from an EMBL/GenBank/DDBJ whole genome shotgun (WGS) entry which is preliminary data.</text>
</comment>
<dbReference type="EMBL" id="CM037018">
    <property type="protein sequence ID" value="KAH7673681.1"/>
    <property type="molecule type" value="Genomic_DNA"/>
</dbReference>
<proteinExistence type="predicted"/>
<name>A0ACB7VHV8_DIOAL</name>
<protein>
    <submittedName>
        <fullName evidence="1">Peptide deformylase protein</fullName>
    </submittedName>
</protein>
<reference evidence="2" key="1">
    <citation type="journal article" date="2022" name="Nat. Commun.">
        <title>Chromosome evolution and the genetic basis of agronomically important traits in greater yam.</title>
        <authorList>
            <person name="Bredeson J.V."/>
            <person name="Lyons J.B."/>
            <person name="Oniyinde I.O."/>
            <person name="Okereke N.R."/>
            <person name="Kolade O."/>
            <person name="Nnabue I."/>
            <person name="Nwadili C.O."/>
            <person name="Hribova E."/>
            <person name="Parker M."/>
            <person name="Nwogha J."/>
            <person name="Shu S."/>
            <person name="Carlson J."/>
            <person name="Kariba R."/>
            <person name="Muthemba S."/>
            <person name="Knop K."/>
            <person name="Barton G.J."/>
            <person name="Sherwood A.V."/>
            <person name="Lopez-Montes A."/>
            <person name="Asiedu R."/>
            <person name="Jamnadass R."/>
            <person name="Muchugi A."/>
            <person name="Goodstein D."/>
            <person name="Egesi C.N."/>
            <person name="Featherston J."/>
            <person name="Asfaw A."/>
            <person name="Simpson G.G."/>
            <person name="Dolezel J."/>
            <person name="Hendre P.S."/>
            <person name="Van Deynze A."/>
            <person name="Kumar P.L."/>
            <person name="Obidiegwu J.E."/>
            <person name="Bhattacharjee R."/>
            <person name="Rokhsar D.S."/>
        </authorList>
    </citation>
    <scope>NUCLEOTIDE SEQUENCE [LARGE SCALE GENOMIC DNA]</scope>
    <source>
        <strain evidence="2">cv. TDa95/00328</strain>
    </source>
</reference>
<sequence length="424" mass="47591">MLVSSCERSMASNGSSKMLGDTERSLARIKRQLTWGSGRHLLQGPLLKRSEMLRNWNERWVILDPTTGKMEYKTDRNEVVIKGRMDFDSNSTIILSPVNFHGHPKYDGCCFYIGTPQKKYYFLCAETPGAARAWVATLRASQLVLRVHKETINSICGNVSTTLQSVAAVIAAANTTALEASKEIEAAMKISIGGAGLDLVDDEPNEDHFDELTIMKETLRVKDEELQRLAKELRAKDYALKEIANKLKQTAEAAKAAEDAASKMDVERRFACTEIERLTEDAEKQMHATLQKLKESEEKVMALSKEREILLKQRDSAFQETQLWRSELVKAKEHTVLLEAVANKAEERARIAEAESEAKSKDAENNAMVAAREKDELQALVNFLQSQLQRAQSNTTQVFDEKPNSCSMTQHLSDDNVDKSSDEC</sequence>
<evidence type="ECO:0000313" key="2">
    <source>
        <dbReference type="Proteomes" id="UP000827976"/>
    </source>
</evidence>
<gene>
    <name evidence="1" type="ORF">IHE45_08G023100</name>
</gene>
<dbReference type="Proteomes" id="UP000827976">
    <property type="component" value="Chromosome 8"/>
</dbReference>
<keyword evidence="2" id="KW-1185">Reference proteome</keyword>
<accession>A0ACB7VHV8</accession>
<organism evidence="1 2">
    <name type="scientific">Dioscorea alata</name>
    <name type="common">Purple yam</name>
    <dbReference type="NCBI Taxonomy" id="55571"/>
    <lineage>
        <taxon>Eukaryota</taxon>
        <taxon>Viridiplantae</taxon>
        <taxon>Streptophyta</taxon>
        <taxon>Embryophyta</taxon>
        <taxon>Tracheophyta</taxon>
        <taxon>Spermatophyta</taxon>
        <taxon>Magnoliopsida</taxon>
        <taxon>Liliopsida</taxon>
        <taxon>Dioscoreales</taxon>
        <taxon>Dioscoreaceae</taxon>
        <taxon>Dioscorea</taxon>
    </lineage>
</organism>
<evidence type="ECO:0000313" key="1">
    <source>
        <dbReference type="EMBL" id="KAH7673681.1"/>
    </source>
</evidence>